<keyword evidence="7" id="KW-0235">DNA replication</keyword>
<evidence type="ECO:0000256" key="7">
    <source>
        <dbReference type="RuleBase" id="RU000442"/>
    </source>
</evidence>
<evidence type="ECO:0000256" key="3">
    <source>
        <dbReference type="ARBA" id="ARBA00022695"/>
    </source>
</evidence>
<dbReference type="GO" id="GO:0008296">
    <property type="term" value="F:3'-5'-DNA exonuclease activity"/>
    <property type="evidence" value="ECO:0007669"/>
    <property type="project" value="TreeGrafter"/>
</dbReference>
<dbReference type="Pfam" id="PF00136">
    <property type="entry name" value="DNA_pol_B"/>
    <property type="match status" value="1"/>
</dbReference>
<dbReference type="InterPro" id="IPR017964">
    <property type="entry name" value="DNA-dir_DNA_pol_B_CS"/>
</dbReference>
<name>A0A261XSU5_9FUNG</name>
<dbReference type="InterPro" id="IPR006172">
    <property type="entry name" value="DNA-dir_DNA_pol_B"/>
</dbReference>
<dbReference type="Gene3D" id="3.90.1600.10">
    <property type="entry name" value="Palm domain of DNA polymerase"/>
    <property type="match status" value="1"/>
</dbReference>
<dbReference type="PROSITE" id="PS00116">
    <property type="entry name" value="DNA_POLYMERASE_B"/>
    <property type="match status" value="1"/>
</dbReference>
<dbReference type="InterPro" id="IPR043502">
    <property type="entry name" value="DNA/RNA_pol_sf"/>
</dbReference>
<keyword evidence="4 7" id="KW-0239">DNA-directed DNA polymerase</keyword>
<reference evidence="10 11" key="1">
    <citation type="journal article" date="2017" name="Mycologia">
        <title>Bifiguratus adelaidae, gen. et sp. nov., a new member of Mucoromycotina in endophytic and soil-dwelling habitats.</title>
        <authorList>
            <person name="Torres-Cruz T.J."/>
            <person name="Billingsley Tobias T.L."/>
            <person name="Almatruk M."/>
            <person name="Hesse C."/>
            <person name="Kuske C.R."/>
            <person name="Desiro A."/>
            <person name="Benucci G.M."/>
            <person name="Bonito G."/>
            <person name="Stajich J.E."/>
            <person name="Dunlap C."/>
            <person name="Arnold A.E."/>
            <person name="Porras-Alfaro A."/>
        </authorList>
    </citation>
    <scope>NUCLEOTIDE SEQUENCE [LARGE SCALE GENOMIC DNA]</scope>
    <source>
        <strain evidence="10 11">AZ0501</strain>
    </source>
</reference>
<gene>
    <name evidence="10" type="ORF">BZG36_05712</name>
</gene>
<dbReference type="InterPro" id="IPR006133">
    <property type="entry name" value="DNA-dir_DNA_pol_B_exonuc"/>
</dbReference>
<organism evidence="10 11">
    <name type="scientific">Bifiguratus adelaidae</name>
    <dbReference type="NCBI Taxonomy" id="1938954"/>
    <lineage>
        <taxon>Eukaryota</taxon>
        <taxon>Fungi</taxon>
        <taxon>Fungi incertae sedis</taxon>
        <taxon>Mucoromycota</taxon>
        <taxon>Mucoromycotina</taxon>
        <taxon>Endogonomycetes</taxon>
        <taxon>Endogonales</taxon>
        <taxon>Endogonales incertae sedis</taxon>
        <taxon>Bifiguratus</taxon>
    </lineage>
</organism>
<feature type="domain" description="DNA-directed DNA polymerase family B multifunctional" evidence="8">
    <location>
        <begin position="254"/>
        <end position="674"/>
    </location>
</feature>
<dbReference type="GO" id="GO:0006297">
    <property type="term" value="P:nucleotide-excision repair, DNA gap filling"/>
    <property type="evidence" value="ECO:0007669"/>
    <property type="project" value="TreeGrafter"/>
</dbReference>
<keyword evidence="11" id="KW-1185">Reference proteome</keyword>
<dbReference type="InterPro" id="IPR023211">
    <property type="entry name" value="DNA_pol_palm_dom_sf"/>
</dbReference>
<evidence type="ECO:0000313" key="11">
    <source>
        <dbReference type="Proteomes" id="UP000242875"/>
    </source>
</evidence>
<sequence length="700" mass="80269">MCGPREGMPQPWRRSDTVEMISLVVKTYLDDFSTAKSYLLYIGNNSNPTLSGFPSNPQIKFERFPEPSKQGLGLEGSTFISVSSETDLFEKFAEVLISEDPDVITGYNIFGFDLSYILNRLKLQLKHFPNLGRGKDGKTFSYKVEWSSSAYGENVYDRVEATGRVFVDMILFFRRMKLESYSLNFVSKLYLGEGKSDVTPNEMWQAFETRDPESLLRVAKYCVRDSMLTLRLFDKFFVWNEVCEMSRAMHCSIEDIYTRGEQLKVFNQIVHECMQRDIVLVPRKIDTWKEYKGAEVIQPERGIYNGCSVLDFQSLYPSILIAYNICPSTYTGVKPTPDPASPSGVTNRHTFREEPVGILPHLVKRLLDERKAVKATIKETSDPHIQKILDRRQNALKVCANSVYGITGFKSNKYFGHVASAESITGLGRQLLLKVVETIEEHYSDKKLVLYGDTDSVMLNCEEDLAKQIAKDITAELPPPMALNCEAYYEKMLFMSKKRYIMREKGGKIKYKGVVNARRNYCVFVRNLYSEIVTMMLDDASSPEDVLKYADEQVLDLVNGKVKNEDLLMTKSVKALDSYHGEHSESLPQVLMAKRLLSEGNVLGSGERLEYLFVETEEPQRNLSTLHDSLGLRVKVLQGNKMYTPDEIEEKQLKIDYLYYLEKQIVPALDDLLEILGPENYLKRFHKLLARNFKPPNPRR</sequence>
<evidence type="ECO:0000256" key="1">
    <source>
        <dbReference type="ARBA" id="ARBA00005755"/>
    </source>
</evidence>
<dbReference type="EC" id="2.7.7.7" evidence="7"/>
<keyword evidence="5 7" id="KW-0238">DNA-binding</keyword>
<dbReference type="InterPro" id="IPR050240">
    <property type="entry name" value="DNA_pol_type-B"/>
</dbReference>
<comment type="catalytic activity">
    <reaction evidence="6 7">
        <text>DNA(n) + a 2'-deoxyribonucleoside 5'-triphosphate = DNA(n+1) + diphosphate</text>
        <dbReference type="Rhea" id="RHEA:22508"/>
        <dbReference type="Rhea" id="RHEA-COMP:17339"/>
        <dbReference type="Rhea" id="RHEA-COMP:17340"/>
        <dbReference type="ChEBI" id="CHEBI:33019"/>
        <dbReference type="ChEBI" id="CHEBI:61560"/>
        <dbReference type="ChEBI" id="CHEBI:173112"/>
        <dbReference type="EC" id="2.7.7.7"/>
    </reaction>
</comment>
<feature type="domain" description="DNA-directed DNA polymerase family B exonuclease" evidence="9">
    <location>
        <begin position="7"/>
        <end position="185"/>
    </location>
</feature>
<proteinExistence type="inferred from homology"/>
<comment type="caution">
    <text evidence="10">The sequence shown here is derived from an EMBL/GenBank/DDBJ whole genome shotgun (WGS) entry which is preliminary data.</text>
</comment>
<dbReference type="Gene3D" id="3.30.420.10">
    <property type="entry name" value="Ribonuclease H-like superfamily/Ribonuclease H"/>
    <property type="match status" value="1"/>
</dbReference>
<keyword evidence="2 7" id="KW-0808">Transferase</keyword>
<evidence type="ECO:0000259" key="9">
    <source>
        <dbReference type="Pfam" id="PF03104"/>
    </source>
</evidence>
<dbReference type="EMBL" id="MVBO01000368">
    <property type="protein sequence ID" value="OZJ01442.1"/>
    <property type="molecule type" value="Genomic_DNA"/>
</dbReference>
<dbReference type="OrthoDB" id="6755010at2759"/>
<dbReference type="PRINTS" id="PR00106">
    <property type="entry name" value="DNAPOLB"/>
</dbReference>
<dbReference type="SUPFAM" id="SSF56672">
    <property type="entry name" value="DNA/RNA polymerases"/>
    <property type="match status" value="1"/>
</dbReference>
<evidence type="ECO:0000256" key="4">
    <source>
        <dbReference type="ARBA" id="ARBA00022932"/>
    </source>
</evidence>
<evidence type="ECO:0000256" key="5">
    <source>
        <dbReference type="ARBA" id="ARBA00023125"/>
    </source>
</evidence>
<dbReference type="GO" id="GO:0006287">
    <property type="term" value="P:base-excision repair, gap-filling"/>
    <property type="evidence" value="ECO:0007669"/>
    <property type="project" value="TreeGrafter"/>
</dbReference>
<dbReference type="SUPFAM" id="SSF53098">
    <property type="entry name" value="Ribonuclease H-like"/>
    <property type="match status" value="1"/>
</dbReference>
<evidence type="ECO:0000313" key="10">
    <source>
        <dbReference type="EMBL" id="OZJ01442.1"/>
    </source>
</evidence>
<keyword evidence="3 7" id="KW-0548">Nucleotidyltransferase</keyword>
<dbReference type="GO" id="GO:0000166">
    <property type="term" value="F:nucleotide binding"/>
    <property type="evidence" value="ECO:0007669"/>
    <property type="project" value="InterPro"/>
</dbReference>
<dbReference type="PANTHER" id="PTHR10322:SF23">
    <property type="entry name" value="DNA POLYMERASE DELTA CATALYTIC SUBUNIT"/>
    <property type="match status" value="1"/>
</dbReference>
<evidence type="ECO:0000259" key="8">
    <source>
        <dbReference type="Pfam" id="PF00136"/>
    </source>
</evidence>
<evidence type="ECO:0000256" key="2">
    <source>
        <dbReference type="ARBA" id="ARBA00022679"/>
    </source>
</evidence>
<dbReference type="PANTHER" id="PTHR10322">
    <property type="entry name" value="DNA POLYMERASE CATALYTIC SUBUNIT"/>
    <property type="match status" value="1"/>
</dbReference>
<dbReference type="GO" id="GO:0045004">
    <property type="term" value="P:DNA replication proofreading"/>
    <property type="evidence" value="ECO:0007669"/>
    <property type="project" value="TreeGrafter"/>
</dbReference>
<dbReference type="InterPro" id="IPR012337">
    <property type="entry name" value="RNaseH-like_sf"/>
</dbReference>
<dbReference type="Pfam" id="PF03104">
    <property type="entry name" value="DNA_pol_B_exo1"/>
    <property type="match status" value="1"/>
</dbReference>
<dbReference type="AlphaFoldDB" id="A0A261XSU5"/>
<accession>A0A261XSU5</accession>
<dbReference type="Gene3D" id="1.10.287.690">
    <property type="entry name" value="Helix hairpin bin"/>
    <property type="match status" value="1"/>
</dbReference>
<dbReference type="GO" id="GO:0003677">
    <property type="term" value="F:DNA binding"/>
    <property type="evidence" value="ECO:0007669"/>
    <property type="project" value="UniProtKB-KW"/>
</dbReference>
<protein>
    <recommendedName>
        <fullName evidence="7">DNA polymerase</fullName>
        <ecNumber evidence="7">2.7.7.7</ecNumber>
    </recommendedName>
</protein>
<dbReference type="Proteomes" id="UP000242875">
    <property type="component" value="Unassembled WGS sequence"/>
</dbReference>
<feature type="non-terminal residue" evidence="10">
    <location>
        <position position="700"/>
    </location>
</feature>
<dbReference type="InterPro" id="IPR006134">
    <property type="entry name" value="DNA-dir_DNA_pol_B_multi_dom"/>
</dbReference>
<dbReference type="Gene3D" id="1.10.132.60">
    <property type="entry name" value="DNA polymerase family B, C-terminal domain"/>
    <property type="match status" value="1"/>
</dbReference>
<dbReference type="SMART" id="SM00486">
    <property type="entry name" value="POLBc"/>
    <property type="match status" value="1"/>
</dbReference>
<evidence type="ECO:0000256" key="6">
    <source>
        <dbReference type="ARBA" id="ARBA00049244"/>
    </source>
</evidence>
<dbReference type="InterPro" id="IPR036397">
    <property type="entry name" value="RNaseH_sf"/>
</dbReference>
<dbReference type="GO" id="GO:0003887">
    <property type="term" value="F:DNA-directed DNA polymerase activity"/>
    <property type="evidence" value="ECO:0007669"/>
    <property type="project" value="UniProtKB-KW"/>
</dbReference>
<comment type="similarity">
    <text evidence="1 7">Belongs to the DNA polymerase type-B family.</text>
</comment>
<dbReference type="InterPro" id="IPR042087">
    <property type="entry name" value="DNA_pol_B_thumb"/>
</dbReference>
<dbReference type="GO" id="GO:0043625">
    <property type="term" value="C:delta DNA polymerase complex"/>
    <property type="evidence" value="ECO:0007669"/>
    <property type="project" value="TreeGrafter"/>
</dbReference>